<name>A0A0B6WW58_9BACT</name>
<reference evidence="11 12" key="1">
    <citation type="submission" date="2013-12" db="EMBL/GenBank/DDBJ databases">
        <authorList>
            <person name="Stott M."/>
        </authorList>
    </citation>
    <scope>NUCLEOTIDE SEQUENCE [LARGE SCALE GENOMIC DNA]</scope>
    <source>
        <strain evidence="11 12">K22</strain>
    </source>
</reference>
<feature type="binding site" evidence="10">
    <location>
        <position position="17"/>
    </location>
    <ligand>
        <name>Zn(2+)</name>
        <dbReference type="ChEBI" id="CHEBI:29105"/>
    </ligand>
</feature>
<comment type="similarity">
    <text evidence="2 8">Belongs to the PTPS family. QueD subfamily.</text>
</comment>
<evidence type="ECO:0000256" key="5">
    <source>
        <dbReference type="ARBA" id="ARBA00022833"/>
    </source>
</evidence>
<organism evidence="11 12">
    <name type="scientific">Pyrinomonas methylaliphatogenes</name>
    <dbReference type="NCBI Taxonomy" id="454194"/>
    <lineage>
        <taxon>Bacteria</taxon>
        <taxon>Pseudomonadati</taxon>
        <taxon>Acidobacteriota</taxon>
        <taxon>Blastocatellia</taxon>
        <taxon>Blastocatellales</taxon>
        <taxon>Pyrinomonadaceae</taxon>
        <taxon>Pyrinomonas</taxon>
    </lineage>
</organism>
<dbReference type="STRING" id="454194.PYK22_00394"/>
<dbReference type="PIRSF" id="PIRSF006113">
    <property type="entry name" value="PTP_synth"/>
    <property type="match status" value="1"/>
</dbReference>
<dbReference type="GO" id="GO:0070497">
    <property type="term" value="F:6-carboxytetrahydropterin synthase activity"/>
    <property type="evidence" value="ECO:0007669"/>
    <property type="project" value="UniProtKB-EC"/>
</dbReference>
<evidence type="ECO:0000256" key="2">
    <source>
        <dbReference type="ARBA" id="ARBA00008900"/>
    </source>
</evidence>
<evidence type="ECO:0000256" key="10">
    <source>
        <dbReference type="PIRSR" id="PIRSR006113-2"/>
    </source>
</evidence>
<evidence type="ECO:0000256" key="6">
    <source>
        <dbReference type="ARBA" id="ARBA00023239"/>
    </source>
</evidence>
<dbReference type="InterPro" id="IPR007115">
    <property type="entry name" value="6-PTP_synth/QueD"/>
</dbReference>
<dbReference type="EC" id="4.-.-.-" evidence="8"/>
<keyword evidence="8" id="KW-0671">Queuosine biosynthesis</keyword>
<dbReference type="AlphaFoldDB" id="A0A0B6WW58"/>
<feature type="binding site" evidence="10">
    <location>
        <position position="32"/>
    </location>
    <ligand>
        <name>Zn(2+)</name>
        <dbReference type="ChEBI" id="CHEBI:29105"/>
    </ligand>
</feature>
<keyword evidence="12" id="KW-1185">Reference proteome</keyword>
<keyword evidence="4 8" id="KW-0479">Metal-binding</keyword>
<dbReference type="GO" id="GO:0008616">
    <property type="term" value="P:tRNA queuosine(34) biosynthetic process"/>
    <property type="evidence" value="ECO:0007669"/>
    <property type="project" value="UniProtKB-KW"/>
</dbReference>
<feature type="active site" description="Charge relay system" evidence="9">
    <location>
        <position position="116"/>
    </location>
</feature>
<dbReference type="UniPathway" id="UPA00391"/>
<dbReference type="EMBL" id="CBXV010000002">
    <property type="protein sequence ID" value="CDM64400.1"/>
    <property type="molecule type" value="Genomic_DNA"/>
</dbReference>
<sequence>MNGYFEVMIERNFSSAHQLRGYKGKCENLHGHNYKVEIYARGRKLNEIGLLVDFAELKAAADEVIERLDHRNLNEIPPFDRELNPSAENLARYILEQIAARISDERVQIYKVRCFETPTSVATYQID</sequence>
<reference evidence="11 12" key="2">
    <citation type="submission" date="2015-01" db="EMBL/GenBank/DDBJ databases">
        <title>Complete genome sequence of Pyrinomonas methylaliphatogenes type strain K22T.</title>
        <authorList>
            <person name="Lee K.C.Y."/>
            <person name="Power J.F."/>
            <person name="Dunfield P.F."/>
            <person name="Morgan X.C."/>
            <person name="Huttenhower C."/>
            <person name="Stott M.B."/>
        </authorList>
    </citation>
    <scope>NUCLEOTIDE SEQUENCE [LARGE SCALE GENOMIC DNA]</scope>
    <source>
        <strain evidence="11 12">K22</strain>
    </source>
</reference>
<dbReference type="GO" id="GO:0046872">
    <property type="term" value="F:metal ion binding"/>
    <property type="evidence" value="ECO:0007669"/>
    <property type="project" value="UniProtKB-KW"/>
</dbReference>
<dbReference type="OrthoDB" id="9804698at2"/>
<evidence type="ECO:0000256" key="1">
    <source>
        <dbReference type="ARBA" id="ARBA00005061"/>
    </source>
</evidence>
<comment type="catalytic activity">
    <reaction evidence="7 8">
        <text>7,8-dihydroneopterin 3'-triphosphate + H2O = 6-carboxy-5,6,7,8-tetrahydropterin + triphosphate + acetaldehyde + 2 H(+)</text>
        <dbReference type="Rhea" id="RHEA:27966"/>
        <dbReference type="ChEBI" id="CHEBI:15343"/>
        <dbReference type="ChEBI" id="CHEBI:15377"/>
        <dbReference type="ChEBI" id="CHEBI:15378"/>
        <dbReference type="ChEBI" id="CHEBI:18036"/>
        <dbReference type="ChEBI" id="CHEBI:58462"/>
        <dbReference type="ChEBI" id="CHEBI:61032"/>
        <dbReference type="EC" id="4.1.2.50"/>
    </reaction>
</comment>
<evidence type="ECO:0000256" key="7">
    <source>
        <dbReference type="ARBA" id="ARBA00048807"/>
    </source>
</evidence>
<accession>A0A0B6WW58</accession>
<dbReference type="Pfam" id="PF01242">
    <property type="entry name" value="PTPS"/>
    <property type="match status" value="1"/>
</dbReference>
<comment type="pathway">
    <text evidence="1 8">Purine metabolism; 7-cyano-7-deazaguanine biosynthesis.</text>
</comment>
<keyword evidence="5 8" id="KW-0862">Zinc</keyword>
<dbReference type="NCBIfam" id="TIGR03367">
    <property type="entry name" value="queuosine_QueD"/>
    <property type="match status" value="1"/>
</dbReference>
<dbReference type="Proteomes" id="UP000031518">
    <property type="component" value="Unassembled WGS sequence"/>
</dbReference>
<evidence type="ECO:0000256" key="3">
    <source>
        <dbReference type="ARBA" id="ARBA00018141"/>
    </source>
</evidence>
<evidence type="ECO:0000256" key="8">
    <source>
        <dbReference type="PIRNR" id="PIRNR006113"/>
    </source>
</evidence>
<feature type="binding site" evidence="10">
    <location>
        <position position="30"/>
    </location>
    <ligand>
        <name>Zn(2+)</name>
        <dbReference type="ChEBI" id="CHEBI:29105"/>
    </ligand>
</feature>
<proteinExistence type="inferred from homology"/>
<evidence type="ECO:0000256" key="9">
    <source>
        <dbReference type="PIRSR" id="PIRSR006113-1"/>
    </source>
</evidence>
<protein>
    <recommendedName>
        <fullName evidence="3 8">6-carboxy-5,6,7,8-tetrahydropterin synthase</fullName>
        <ecNumber evidence="8">4.-.-.-</ecNumber>
    </recommendedName>
</protein>
<evidence type="ECO:0000313" key="12">
    <source>
        <dbReference type="Proteomes" id="UP000031518"/>
    </source>
</evidence>
<comment type="cofactor">
    <cofactor evidence="8 10">
        <name>Zn(2+)</name>
        <dbReference type="ChEBI" id="CHEBI:29105"/>
    </cofactor>
    <text evidence="8 10">Binds 1 zinc ion per subunit.</text>
</comment>
<evidence type="ECO:0000256" key="4">
    <source>
        <dbReference type="ARBA" id="ARBA00022723"/>
    </source>
</evidence>
<dbReference type="Gene3D" id="3.30.479.10">
    <property type="entry name" value="6-pyruvoyl tetrahydropterin synthase/QueD"/>
    <property type="match status" value="1"/>
</dbReference>
<dbReference type="PANTHER" id="PTHR12589:SF7">
    <property type="entry name" value="6-PYRUVOYL TETRAHYDROBIOPTERIN SYNTHASE"/>
    <property type="match status" value="1"/>
</dbReference>
<dbReference type="PANTHER" id="PTHR12589">
    <property type="entry name" value="PYRUVOYL TETRAHYDROBIOPTERIN SYNTHASE"/>
    <property type="match status" value="1"/>
</dbReference>
<evidence type="ECO:0000313" key="11">
    <source>
        <dbReference type="EMBL" id="CDM64400.1"/>
    </source>
</evidence>
<feature type="active site" description="Proton acceptor" evidence="9">
    <location>
        <position position="26"/>
    </location>
</feature>
<dbReference type="InterPro" id="IPR038418">
    <property type="entry name" value="6-PTP_synth/QueD_sf"/>
</dbReference>
<keyword evidence="6 8" id="KW-0456">Lyase</keyword>
<dbReference type="RefSeq" id="WP_041973854.1">
    <property type="nucleotide sequence ID" value="NZ_CBXV010000002.1"/>
</dbReference>
<dbReference type="SUPFAM" id="SSF55620">
    <property type="entry name" value="Tetrahydrobiopterin biosynthesis enzymes-like"/>
    <property type="match status" value="1"/>
</dbReference>
<gene>
    <name evidence="11" type="ORF">PYK22_00394</name>
</gene>
<feature type="active site" description="Charge relay system" evidence="9">
    <location>
        <position position="70"/>
    </location>
</feature>